<protein>
    <submittedName>
        <fullName evidence="1">Uncharacterized protein</fullName>
    </submittedName>
</protein>
<sequence>CPLPLPSLDYSDENCPLPLPSLDYSDEKEEEKSNDEYLCSSGGISFGPSSSTESSNSSLQAARLSLPSPLPSSLRYSGAHQESQHPFSSSLLSPFSLRGAQPPLSLPFSLFDEYSGILTLPSRGLTLFISRTLSLVRQSEEGVRRGHSSPTQTLFISISVRPIRAARERTRKSCPIQYPRLADSFHSTRSLPGQRKEGRRRGFVPTQCLGASARSSSSMRETKESINESGCCGVWGSTMVEWGEGECRRVSGRSGVGLDRKGEEEECGQGKSARSGQAPALHARLLPRFLEGYDSCSEGRPALDYRRNGGKWTNKRGTRRIRYLRGVPGRDASSGRAKASSLSWKSAGGGESSLYVLIFY</sequence>
<accession>A0A2A6CGF2</accession>
<dbReference type="AlphaFoldDB" id="A0A2A6CGF2"/>
<evidence type="ECO:0000313" key="2">
    <source>
        <dbReference type="Proteomes" id="UP000005239"/>
    </source>
</evidence>
<name>A0A2A6CGF2_PRIPA</name>
<proteinExistence type="predicted"/>
<organism evidence="1 2">
    <name type="scientific">Pristionchus pacificus</name>
    <name type="common">Parasitic nematode worm</name>
    <dbReference type="NCBI Taxonomy" id="54126"/>
    <lineage>
        <taxon>Eukaryota</taxon>
        <taxon>Metazoa</taxon>
        <taxon>Ecdysozoa</taxon>
        <taxon>Nematoda</taxon>
        <taxon>Chromadorea</taxon>
        <taxon>Rhabditida</taxon>
        <taxon>Rhabditina</taxon>
        <taxon>Diplogasteromorpha</taxon>
        <taxon>Diplogasteroidea</taxon>
        <taxon>Neodiplogasteridae</taxon>
        <taxon>Pristionchus</taxon>
    </lineage>
</organism>
<keyword evidence="2" id="KW-1185">Reference proteome</keyword>
<dbReference type="EnsemblMetazoa" id="PPA28207.1">
    <property type="protein sequence ID" value="PPA28207.1"/>
    <property type="gene ID" value="WBGene00117761"/>
</dbReference>
<reference evidence="1" key="2">
    <citation type="submission" date="2022-06" db="UniProtKB">
        <authorList>
            <consortium name="EnsemblMetazoa"/>
        </authorList>
    </citation>
    <scope>IDENTIFICATION</scope>
    <source>
        <strain evidence="1">PS312</strain>
    </source>
</reference>
<gene>
    <name evidence="1" type="primary">WBGene00117761</name>
</gene>
<dbReference type="Proteomes" id="UP000005239">
    <property type="component" value="Unassembled WGS sequence"/>
</dbReference>
<evidence type="ECO:0000313" key="1">
    <source>
        <dbReference type="EnsemblMetazoa" id="PPA28207.1"/>
    </source>
</evidence>
<reference evidence="2" key="1">
    <citation type="journal article" date="2008" name="Nat. Genet.">
        <title>The Pristionchus pacificus genome provides a unique perspective on nematode lifestyle and parasitism.</title>
        <authorList>
            <person name="Dieterich C."/>
            <person name="Clifton S.W."/>
            <person name="Schuster L.N."/>
            <person name="Chinwalla A."/>
            <person name="Delehaunty K."/>
            <person name="Dinkelacker I."/>
            <person name="Fulton L."/>
            <person name="Fulton R."/>
            <person name="Godfrey J."/>
            <person name="Minx P."/>
            <person name="Mitreva M."/>
            <person name="Roeseler W."/>
            <person name="Tian H."/>
            <person name="Witte H."/>
            <person name="Yang S.P."/>
            <person name="Wilson R.K."/>
            <person name="Sommer R.J."/>
        </authorList>
    </citation>
    <scope>NUCLEOTIDE SEQUENCE [LARGE SCALE GENOMIC DNA]</scope>
    <source>
        <strain evidence="2">PS312</strain>
    </source>
</reference>
<accession>A0A8R1UJ46</accession>